<name>A7HWF5_PARL1</name>
<accession>A7HWF5</accession>
<dbReference type="Proteomes" id="UP000006377">
    <property type="component" value="Chromosome"/>
</dbReference>
<dbReference type="KEGG" id="pla:Plav_2630"/>
<sequence length="121" mass="12734">MTKFVFKSLMIAGAFLFFGGHLPLPGDAELAVPQFACEADLGSCRLGETEVALGDRSPLMAALAARAHGNPAEDFRRSLADPRLASLLDEQVIPDFAVEAAHTRLAAVATQLIAGIETGAR</sequence>
<dbReference type="STRING" id="402881.Plav_2630"/>
<dbReference type="AlphaFoldDB" id="A7HWF5"/>
<protein>
    <submittedName>
        <fullName evidence="1">Uncharacterized protein</fullName>
    </submittedName>
</protein>
<organism evidence="1 2">
    <name type="scientific">Parvibaculum lavamentivorans (strain DS-1 / DSM 13023 / NCIMB 13966)</name>
    <dbReference type="NCBI Taxonomy" id="402881"/>
    <lineage>
        <taxon>Bacteria</taxon>
        <taxon>Pseudomonadati</taxon>
        <taxon>Pseudomonadota</taxon>
        <taxon>Alphaproteobacteria</taxon>
        <taxon>Hyphomicrobiales</taxon>
        <taxon>Parvibaculaceae</taxon>
        <taxon>Parvibaculum</taxon>
    </lineage>
</organism>
<evidence type="ECO:0000313" key="1">
    <source>
        <dbReference type="EMBL" id="ABS64238.1"/>
    </source>
</evidence>
<keyword evidence="2" id="KW-1185">Reference proteome</keyword>
<reference evidence="1 2" key="1">
    <citation type="journal article" date="2011" name="Stand. Genomic Sci.">
        <title>Complete genome sequence of Parvibaculum lavamentivorans type strain (DS-1(T)).</title>
        <authorList>
            <person name="Schleheck D."/>
            <person name="Weiss M."/>
            <person name="Pitluck S."/>
            <person name="Bruce D."/>
            <person name="Land M.L."/>
            <person name="Han S."/>
            <person name="Saunders E."/>
            <person name="Tapia R."/>
            <person name="Detter C."/>
            <person name="Brettin T."/>
            <person name="Han J."/>
            <person name="Woyke T."/>
            <person name="Goodwin L."/>
            <person name="Pennacchio L."/>
            <person name="Nolan M."/>
            <person name="Cook A.M."/>
            <person name="Kjelleberg S."/>
            <person name="Thomas T."/>
        </authorList>
    </citation>
    <scope>NUCLEOTIDE SEQUENCE [LARGE SCALE GENOMIC DNA]</scope>
    <source>
        <strain evidence="2">DS-1 / DSM 13023 / NCIMB 13966</strain>
    </source>
</reference>
<dbReference type="HOGENOM" id="CLU_2035755_0_0_5"/>
<dbReference type="RefSeq" id="WP_012111550.1">
    <property type="nucleotide sequence ID" value="NC_009719.1"/>
</dbReference>
<gene>
    <name evidence="1" type="ordered locus">Plav_2630</name>
</gene>
<proteinExistence type="predicted"/>
<evidence type="ECO:0000313" key="2">
    <source>
        <dbReference type="Proteomes" id="UP000006377"/>
    </source>
</evidence>
<dbReference type="EMBL" id="CP000774">
    <property type="protein sequence ID" value="ABS64238.1"/>
    <property type="molecule type" value="Genomic_DNA"/>
</dbReference>